<proteinExistence type="predicted"/>
<dbReference type="EMBL" id="MN740943">
    <property type="protein sequence ID" value="QHU18993.1"/>
    <property type="molecule type" value="Genomic_DNA"/>
</dbReference>
<dbReference type="AlphaFoldDB" id="A0A6C0KNZ5"/>
<reference evidence="2" key="1">
    <citation type="journal article" date="2020" name="Nature">
        <title>Giant virus diversity and host interactions through global metagenomics.</title>
        <authorList>
            <person name="Schulz F."/>
            <person name="Roux S."/>
            <person name="Paez-Espino D."/>
            <person name="Jungbluth S."/>
            <person name="Walsh D.A."/>
            <person name="Denef V.J."/>
            <person name="McMahon K.D."/>
            <person name="Konstantinidis K.T."/>
            <person name="Eloe-Fadrosh E.A."/>
            <person name="Kyrpides N.C."/>
            <person name="Woyke T."/>
        </authorList>
    </citation>
    <scope>NUCLEOTIDE SEQUENCE</scope>
    <source>
        <strain evidence="2">GVMAG-S-3300013014-104</strain>
    </source>
</reference>
<feature type="region of interest" description="Disordered" evidence="1">
    <location>
        <begin position="80"/>
        <end position="143"/>
    </location>
</feature>
<protein>
    <submittedName>
        <fullName evidence="2">Uncharacterized protein</fullName>
    </submittedName>
</protein>
<feature type="compositionally biased region" description="Basic residues" evidence="1">
    <location>
        <begin position="115"/>
        <end position="143"/>
    </location>
</feature>
<sequence length="143" mass="16542">MNLSNTVLSFIKSSVNPALVRRIKTDKKLSDVKIQEYLNYNPNLVENQIKLYEADNDSMVFNKTDIDNIISKILNTYNNELNSRNTIPDPDPEENDDFPSGEEGIQMSKLEKGGKTKKRRGRKFSKNTPRYKKKSSRRKRKTG</sequence>
<accession>A0A6C0KNZ5</accession>
<organism evidence="2">
    <name type="scientific">viral metagenome</name>
    <dbReference type="NCBI Taxonomy" id="1070528"/>
    <lineage>
        <taxon>unclassified sequences</taxon>
        <taxon>metagenomes</taxon>
        <taxon>organismal metagenomes</taxon>
    </lineage>
</organism>
<feature type="compositionally biased region" description="Acidic residues" evidence="1">
    <location>
        <begin position="90"/>
        <end position="100"/>
    </location>
</feature>
<name>A0A6C0KNZ5_9ZZZZ</name>
<evidence type="ECO:0000256" key="1">
    <source>
        <dbReference type="SAM" id="MobiDB-lite"/>
    </source>
</evidence>
<evidence type="ECO:0000313" key="2">
    <source>
        <dbReference type="EMBL" id="QHU18993.1"/>
    </source>
</evidence>